<reference evidence="1 2" key="1">
    <citation type="submission" date="2014-02" db="EMBL/GenBank/DDBJ databases">
        <authorList>
            <person name="Sears C."/>
            <person name="Carroll K."/>
            <person name="Sack B.R."/>
            <person name="Qadri F."/>
            <person name="Myers L.L."/>
            <person name="Chung G.-T."/>
            <person name="Escheverria P."/>
            <person name="Fraser C.M."/>
            <person name="Sadzewicz L."/>
            <person name="Shefchek K.A."/>
            <person name="Tallon L."/>
            <person name="Das S.P."/>
            <person name="Daugherty S."/>
            <person name="Mongodin E.F."/>
        </authorList>
    </citation>
    <scope>NUCLEOTIDE SEQUENCE [LARGE SCALE GENOMIC DNA]</scope>
    <source>
        <strain evidence="1 2">2-F-2 #4</strain>
    </source>
</reference>
<dbReference type="GO" id="GO:0016740">
    <property type="term" value="F:transferase activity"/>
    <property type="evidence" value="ECO:0007669"/>
    <property type="project" value="UniProtKB-KW"/>
</dbReference>
<dbReference type="EMBL" id="JGDM01000015">
    <property type="protein sequence ID" value="EXZ45915.1"/>
    <property type="molecule type" value="Genomic_DNA"/>
</dbReference>
<evidence type="ECO:0000313" key="2">
    <source>
        <dbReference type="Proteomes" id="UP000022272"/>
    </source>
</evidence>
<gene>
    <name evidence="1" type="ORF">M076_0749</name>
</gene>
<accession>A0A015YHE2</accession>
<organism evidence="1 2">
    <name type="scientific">Bacteroides fragilis str. 2-F-2 #4</name>
    <dbReference type="NCBI Taxonomy" id="1339280"/>
    <lineage>
        <taxon>Bacteria</taxon>
        <taxon>Pseudomonadati</taxon>
        <taxon>Bacteroidota</taxon>
        <taxon>Bacteroidia</taxon>
        <taxon>Bacteroidales</taxon>
        <taxon>Bacteroidaceae</taxon>
        <taxon>Bacteroides</taxon>
    </lineage>
</organism>
<comment type="caution">
    <text evidence="1">The sequence shown here is derived from an EMBL/GenBank/DDBJ whole genome shotgun (WGS) entry which is preliminary data.</text>
</comment>
<dbReference type="PATRIC" id="fig|1339280.3.peg.724"/>
<evidence type="ECO:0000313" key="1">
    <source>
        <dbReference type="EMBL" id="EXZ45915.1"/>
    </source>
</evidence>
<dbReference type="Gene3D" id="3.40.50.2000">
    <property type="entry name" value="Glycogen Phosphorylase B"/>
    <property type="match status" value="1"/>
</dbReference>
<dbReference type="SUPFAM" id="SSF53756">
    <property type="entry name" value="UDP-Glycosyltransferase/glycogen phosphorylase"/>
    <property type="match status" value="1"/>
</dbReference>
<dbReference type="RefSeq" id="WP_032569864.1">
    <property type="nucleotide sequence ID" value="NZ_JGDM01000015.1"/>
</dbReference>
<keyword evidence="1" id="KW-0808">Transferase</keyword>
<proteinExistence type="predicted"/>
<dbReference type="Proteomes" id="UP000022272">
    <property type="component" value="Unassembled WGS sequence"/>
</dbReference>
<name>A0A015YHE2_BACFG</name>
<dbReference type="AlphaFoldDB" id="A0A015YHE2"/>
<protein>
    <submittedName>
        <fullName evidence="1">Glycosyl transferases group 1 family protein</fullName>
    </submittedName>
</protein>
<dbReference type="Pfam" id="PF13692">
    <property type="entry name" value="Glyco_trans_1_4"/>
    <property type="match status" value="1"/>
</dbReference>
<sequence>MDTSLLYITNQDPNGVGGGCFASHAYLKAFSKIFDGRVTLCISDTCKEQDKEIKIEATYRVPQRSIVEKSMSVYTGDMHRFTKYVLKLIINNRTHFDYCVFDHNKLAGSLIKDIRSKGIKVITIHHNYEPEFFRANTTNKIVRGLFLRHVIKSERLAYTLSDFNLFLTSADMEKFKNIYGHCKGKCELIGAFEFDEEEKVVVRKKNDNIKIAITGSLDNEQGVDGVRYFINDLYSVVDKTVKVIIAGKNPTDEVVELCNRYHNIELIPNPESIDDIITDSDIYLCPTRLGGGIKLRVMDGLRLGIPVITHSCSARGYDYFIDKPYFKVFDNCLEFKEKLQELIALVSHNSEFKIECQRLYYSLFSFDAGFKRLKKAIGL</sequence>